<keyword evidence="1" id="KW-0732">Signal</keyword>
<dbReference type="Proteomes" id="UP001430755">
    <property type="component" value="Unassembled WGS sequence"/>
</dbReference>
<proteinExistence type="predicted"/>
<dbReference type="EMBL" id="JAJMLW010000004">
    <property type="protein sequence ID" value="MCI2242984.1"/>
    <property type="molecule type" value="Genomic_DNA"/>
</dbReference>
<dbReference type="PROSITE" id="PS51257">
    <property type="entry name" value="PROKAR_LIPOPROTEIN"/>
    <property type="match status" value="1"/>
</dbReference>
<comment type="caution">
    <text evidence="2">The sequence shown here is derived from an EMBL/GenBank/DDBJ whole genome shotgun (WGS) entry which is preliminary data.</text>
</comment>
<sequence length="168" mass="18253">MNTFKMTRIISFSLAALCVGALLALAGCAAPNNPATEAQTANRQYMAQVNQTMDDLSQKLEGFEDAVSRGDVVTMRTQADNAFKVLDSLVAIEAPEPLKEVQQDYVDGCASLKEALSGYVDLYTEVASATDEHPFDYATYDQRIKDIQGTYDQGIDQLKAADARAAEL</sequence>
<evidence type="ECO:0000313" key="2">
    <source>
        <dbReference type="EMBL" id="MCI2242984.1"/>
    </source>
</evidence>
<keyword evidence="3" id="KW-1185">Reference proteome</keyword>
<organism evidence="2 3">
    <name type="scientific">Adlercreutzia faecimuris</name>
    <dbReference type="NCBI Taxonomy" id="2897341"/>
    <lineage>
        <taxon>Bacteria</taxon>
        <taxon>Bacillati</taxon>
        <taxon>Actinomycetota</taxon>
        <taxon>Coriobacteriia</taxon>
        <taxon>Eggerthellales</taxon>
        <taxon>Eggerthellaceae</taxon>
        <taxon>Adlercreutzia</taxon>
    </lineage>
</organism>
<feature type="signal peptide" evidence="1">
    <location>
        <begin position="1"/>
        <end position="29"/>
    </location>
</feature>
<gene>
    <name evidence="2" type="ORF">LPT13_11565</name>
</gene>
<protein>
    <submittedName>
        <fullName evidence="2">Uncharacterized protein</fullName>
    </submittedName>
</protein>
<evidence type="ECO:0000313" key="3">
    <source>
        <dbReference type="Proteomes" id="UP001430755"/>
    </source>
</evidence>
<name>A0ABS9WJC8_9ACTN</name>
<reference evidence="2" key="1">
    <citation type="submission" date="2021-11" db="EMBL/GenBank/DDBJ databases">
        <title>A Novel Adlercreutzia Species, isolated from a Allomyrina dichotoma larva feces.</title>
        <authorList>
            <person name="Suh M.K."/>
        </authorList>
    </citation>
    <scope>NUCLEOTIDE SEQUENCE</scope>
    <source>
        <strain evidence="2">JBNU-10</strain>
    </source>
</reference>
<accession>A0ABS9WJC8</accession>
<evidence type="ECO:0000256" key="1">
    <source>
        <dbReference type="SAM" id="SignalP"/>
    </source>
</evidence>
<dbReference type="RefSeq" id="WP_242166556.1">
    <property type="nucleotide sequence ID" value="NZ_JAJMLW010000004.1"/>
</dbReference>
<feature type="chain" id="PRO_5046034098" evidence="1">
    <location>
        <begin position="30"/>
        <end position="168"/>
    </location>
</feature>